<evidence type="ECO:0000256" key="1">
    <source>
        <dbReference type="ARBA" id="ARBA00023015"/>
    </source>
</evidence>
<accession>A0A482Y5M0</accession>
<keyword evidence="5" id="KW-0648">Protein biosynthesis</keyword>
<feature type="domain" description="Transcription factor TFIIB cyclin-like" evidence="4">
    <location>
        <begin position="62"/>
        <end position="142"/>
    </location>
</feature>
<keyword evidence="2" id="KW-0804">Transcription</keyword>
<protein>
    <submittedName>
        <fullName evidence="5">Transcription initiation factor TFIIIB Brf1 subunit/transcription initiation factor TFIIB</fullName>
    </submittedName>
</protein>
<gene>
    <name evidence="5" type="ORF">BDK88_4347</name>
</gene>
<dbReference type="Pfam" id="PF00382">
    <property type="entry name" value="TFIIB"/>
    <property type="match status" value="2"/>
</dbReference>
<dbReference type="GO" id="GO:0003743">
    <property type="term" value="F:translation initiation factor activity"/>
    <property type="evidence" value="ECO:0007669"/>
    <property type="project" value="UniProtKB-KW"/>
</dbReference>
<dbReference type="GO" id="GO:0097550">
    <property type="term" value="C:transcription preinitiation complex"/>
    <property type="evidence" value="ECO:0007669"/>
    <property type="project" value="TreeGrafter"/>
</dbReference>
<dbReference type="Gene3D" id="1.10.472.10">
    <property type="entry name" value="Cyclin-like"/>
    <property type="match status" value="2"/>
</dbReference>
<dbReference type="GO" id="GO:0017025">
    <property type="term" value="F:TBP-class protein binding"/>
    <property type="evidence" value="ECO:0007669"/>
    <property type="project" value="InterPro"/>
</dbReference>
<dbReference type="EMBL" id="SHMP01000011">
    <property type="protein sequence ID" value="RZV05105.1"/>
    <property type="molecule type" value="Genomic_DNA"/>
</dbReference>
<dbReference type="Proteomes" id="UP000291097">
    <property type="component" value="Unassembled WGS sequence"/>
</dbReference>
<evidence type="ECO:0000256" key="3">
    <source>
        <dbReference type="SAM" id="MobiDB-lite"/>
    </source>
</evidence>
<evidence type="ECO:0000259" key="4">
    <source>
        <dbReference type="Pfam" id="PF00382"/>
    </source>
</evidence>
<name>A0A482Y5M0_9EURY</name>
<dbReference type="PANTHER" id="PTHR11618:SF13">
    <property type="entry name" value="TRANSCRIPTION INITIATION FACTOR IIB"/>
    <property type="match status" value="1"/>
</dbReference>
<feature type="domain" description="Transcription factor TFIIB cyclin-like" evidence="4">
    <location>
        <begin position="149"/>
        <end position="211"/>
    </location>
</feature>
<dbReference type="InterPro" id="IPR013150">
    <property type="entry name" value="TFIIB_cyclin"/>
</dbReference>
<evidence type="ECO:0000313" key="5">
    <source>
        <dbReference type="EMBL" id="RZV05105.1"/>
    </source>
</evidence>
<evidence type="ECO:0000256" key="2">
    <source>
        <dbReference type="ARBA" id="ARBA00023163"/>
    </source>
</evidence>
<feature type="region of interest" description="Disordered" evidence="3">
    <location>
        <begin position="1"/>
        <end position="30"/>
    </location>
</feature>
<dbReference type="SUPFAM" id="SSF47954">
    <property type="entry name" value="Cyclin-like"/>
    <property type="match status" value="2"/>
</dbReference>
<dbReference type="InterPro" id="IPR000812">
    <property type="entry name" value="TFIIB"/>
</dbReference>
<keyword evidence="1" id="KW-0805">Transcription regulation</keyword>
<dbReference type="PRINTS" id="PR00685">
    <property type="entry name" value="TIFACTORIIB"/>
</dbReference>
<evidence type="ECO:0000313" key="6">
    <source>
        <dbReference type="Proteomes" id="UP000291097"/>
    </source>
</evidence>
<organism evidence="5 6">
    <name type="scientific">Natrinema hispanicum</name>
    <dbReference type="NCBI Taxonomy" id="392421"/>
    <lineage>
        <taxon>Archaea</taxon>
        <taxon>Methanobacteriati</taxon>
        <taxon>Methanobacteriota</taxon>
        <taxon>Stenosarchaea group</taxon>
        <taxon>Halobacteria</taxon>
        <taxon>Halobacteriales</taxon>
        <taxon>Natrialbaceae</taxon>
        <taxon>Natrinema</taxon>
    </lineage>
</organism>
<dbReference type="PANTHER" id="PTHR11618">
    <property type="entry name" value="TRANSCRIPTION INITIATION FACTOR IIB-RELATED"/>
    <property type="match status" value="1"/>
</dbReference>
<feature type="region of interest" description="Disordered" evidence="3">
    <location>
        <begin position="208"/>
        <end position="228"/>
    </location>
</feature>
<proteinExistence type="predicted"/>
<feature type="compositionally biased region" description="Basic and acidic residues" evidence="3">
    <location>
        <begin position="15"/>
        <end position="27"/>
    </location>
</feature>
<keyword evidence="5" id="KW-0396">Initiation factor</keyword>
<sequence length="228" mass="25925">MRARQADPRRRRSRVRLDEHRSEADTVHRHRRRRTRVYGTILQTRGRWRSKAERNLAPRLGEVRRLASALEYSDSVRDQACQLFWSDQNEDLLRGRSIEAIAVASVYETCRCNGLSRLLGEVSEMARVAESRVMNAYKTLNEELGLPAEPVSPSMFVPRPASDLECLDEIRQRARTLAEQAEARGVTTGVHPAGFAAACLYRKSRSSASGRDPEVVHKAGREEGRWLT</sequence>
<feature type="compositionally biased region" description="Basic and acidic residues" evidence="3">
    <location>
        <begin position="211"/>
        <end position="228"/>
    </location>
</feature>
<comment type="caution">
    <text evidence="5">The sequence shown here is derived from an EMBL/GenBank/DDBJ whole genome shotgun (WGS) entry which is preliminary data.</text>
</comment>
<dbReference type="GO" id="GO:0070897">
    <property type="term" value="P:transcription preinitiation complex assembly"/>
    <property type="evidence" value="ECO:0007669"/>
    <property type="project" value="InterPro"/>
</dbReference>
<reference evidence="5 6" key="1">
    <citation type="submission" date="2019-02" db="EMBL/GenBank/DDBJ databases">
        <title>Genomic Encyclopedia of Archaeal and Bacterial Type Strains, Phase II (KMG-II): from individual species to whole genera.</title>
        <authorList>
            <person name="Goeker M."/>
        </authorList>
    </citation>
    <scope>NUCLEOTIDE SEQUENCE [LARGE SCALE GENOMIC DNA]</scope>
    <source>
        <strain evidence="5 6">DSM 18328</strain>
    </source>
</reference>
<dbReference type="InterPro" id="IPR036915">
    <property type="entry name" value="Cyclin-like_sf"/>
</dbReference>
<dbReference type="AlphaFoldDB" id="A0A482Y5M0"/>